<dbReference type="Proteomes" id="UP000011645">
    <property type="component" value="Unassembled WGS sequence"/>
</dbReference>
<proteinExistence type="predicted"/>
<keyword evidence="1" id="KW-0863">Zinc-finger</keyword>
<name>D8JD95_HALJB</name>
<keyword evidence="1" id="KW-0862">Zinc</keyword>
<dbReference type="OrthoDB" id="189856at2157"/>
<feature type="domain" description="SWIM-type" evidence="2">
    <location>
        <begin position="42"/>
        <end position="77"/>
    </location>
</feature>
<organism evidence="3 5">
    <name type="scientific">Halalkalicoccus jeotgali (strain DSM 18796 / CECT 7217 / JCM 14584 / KCTC 4019 / B3)</name>
    <dbReference type="NCBI Taxonomy" id="795797"/>
    <lineage>
        <taxon>Archaea</taxon>
        <taxon>Methanobacteriati</taxon>
        <taxon>Methanobacteriota</taxon>
        <taxon>Stenosarchaea group</taxon>
        <taxon>Halobacteria</taxon>
        <taxon>Halobacteriales</taxon>
        <taxon>Halococcaceae</taxon>
        <taxon>Halalkalicoccus</taxon>
    </lineage>
</organism>
<dbReference type="eggNOG" id="arCOG08141">
    <property type="taxonomic scope" value="Archaea"/>
</dbReference>
<evidence type="ECO:0000313" key="6">
    <source>
        <dbReference type="Proteomes" id="UP000011645"/>
    </source>
</evidence>
<evidence type="ECO:0000313" key="3">
    <source>
        <dbReference type="EMBL" id="ADJ17248.1"/>
    </source>
</evidence>
<dbReference type="Proteomes" id="UP000000390">
    <property type="component" value="Plasmid 5"/>
</dbReference>
<dbReference type="EMBL" id="AOHV01000001">
    <property type="protein sequence ID" value="ELY41959.1"/>
    <property type="molecule type" value="Genomic_DNA"/>
</dbReference>
<geneLocation type="plasmid" evidence="3 5">
    <name>5</name>
</geneLocation>
<dbReference type="GO" id="GO:0008270">
    <property type="term" value="F:zinc ion binding"/>
    <property type="evidence" value="ECO:0007669"/>
    <property type="project" value="UniProtKB-KW"/>
</dbReference>
<dbReference type="EMBL" id="CP002067">
    <property type="protein sequence ID" value="ADJ17248.1"/>
    <property type="molecule type" value="Genomic_DNA"/>
</dbReference>
<accession>D8JD95</accession>
<keyword evidence="3" id="KW-0614">Plasmid</keyword>
<dbReference type="PROSITE" id="PS50966">
    <property type="entry name" value="ZF_SWIM"/>
    <property type="match status" value="1"/>
</dbReference>
<reference evidence="4 6" key="2">
    <citation type="journal article" date="2014" name="PLoS Genet.">
        <title>Phylogenetically driven sequencing of extremely halophilic archaea reveals strategies for static and dynamic osmo-response.</title>
        <authorList>
            <person name="Becker E.A."/>
            <person name="Seitzer P.M."/>
            <person name="Tritt A."/>
            <person name="Larsen D."/>
            <person name="Krusor M."/>
            <person name="Yao A.I."/>
            <person name="Wu D."/>
            <person name="Madern D."/>
            <person name="Eisen J.A."/>
            <person name="Darling A.E."/>
            <person name="Facciotti M.T."/>
        </authorList>
    </citation>
    <scope>NUCLEOTIDE SEQUENCE [LARGE SCALE GENOMIC DNA]</scope>
    <source>
        <strain evidence="4">B3</strain>
        <strain evidence="6">DSM 18796 / CECT 7217 / JCM 14584 / KCTC 4019 / B3</strain>
    </source>
</reference>
<evidence type="ECO:0000256" key="1">
    <source>
        <dbReference type="PROSITE-ProRule" id="PRU00325"/>
    </source>
</evidence>
<evidence type="ECO:0000313" key="5">
    <source>
        <dbReference type="Proteomes" id="UP000000390"/>
    </source>
</evidence>
<keyword evidence="1" id="KW-0479">Metal-binding</keyword>
<dbReference type="InterPro" id="IPR007527">
    <property type="entry name" value="Znf_SWIM"/>
</dbReference>
<dbReference type="Pfam" id="PF04434">
    <property type="entry name" value="SWIM"/>
    <property type="match status" value="1"/>
</dbReference>
<sequence>MVGQANEKTLKRAQWESFSFELEAPGLVRVTNDSYDEDGHSYTVNVETDVPVACECKAFEYQDGPCKHMVAVAIREPVLMAAQAVPIPDGGQAKNTCQNGQTGCCGPHGDELPCFDCYQDRR</sequence>
<dbReference type="HOGENOM" id="CLU_151701_0_0_2"/>
<evidence type="ECO:0000259" key="2">
    <source>
        <dbReference type="PROSITE" id="PS50966"/>
    </source>
</evidence>
<gene>
    <name evidence="3" type="ordered locus">HacjB3_19563</name>
    <name evidence="4" type="ORF">C497_00115</name>
</gene>
<dbReference type="AlphaFoldDB" id="D8JD95"/>
<dbReference type="KEGG" id="hje:HacjB3_19563"/>
<keyword evidence="6" id="KW-1185">Reference proteome</keyword>
<protein>
    <submittedName>
        <fullName evidence="3">SWIM zinc finger domain protein</fullName>
    </submittedName>
</protein>
<evidence type="ECO:0000313" key="4">
    <source>
        <dbReference type="EMBL" id="ELY41959.1"/>
    </source>
</evidence>
<reference evidence="3 5" key="1">
    <citation type="journal article" date="2010" name="J. Bacteriol.">
        <title>Complete genome sequence of Halalkalicoccus jeotgali B3(T), an extremely halophilic archaeon.</title>
        <authorList>
            <person name="Roh S.W."/>
            <person name="Nam Y.D."/>
            <person name="Nam S.H."/>
            <person name="Choi S.H."/>
            <person name="Park H.S."/>
            <person name="Bae J.W."/>
        </authorList>
    </citation>
    <scope>NUCLEOTIDE SEQUENCE [LARGE SCALE GENOMIC DNA]</scope>
    <source>
        <strain evidence="3">B3</strain>
        <strain evidence="5">DSM 18796 / CECT 7217 / JCM 14584 / KCTC 4019 / B3</strain>
        <plasmid evidence="5">5</plasmid>
    </source>
</reference>